<comment type="subunit">
    <text evidence="12">Homotetramer; dimer of dimers.</text>
</comment>
<evidence type="ECO:0000256" key="15">
    <source>
        <dbReference type="PIRSR" id="PIRSR001365-2"/>
    </source>
</evidence>
<evidence type="ECO:0000256" key="9">
    <source>
        <dbReference type="ARBA" id="ARBA00023239"/>
    </source>
</evidence>
<protein>
    <recommendedName>
        <fullName evidence="4 12">4-hydroxy-tetrahydrodipicolinate synthase</fullName>
        <shortName evidence="12">HTPA synthase</shortName>
        <ecNumber evidence="4 12">4.3.3.7</ecNumber>
    </recommendedName>
</protein>
<dbReference type="SUPFAM" id="SSF51569">
    <property type="entry name" value="Aldolase"/>
    <property type="match status" value="1"/>
</dbReference>
<dbReference type="InterPro" id="IPR013785">
    <property type="entry name" value="Aldolase_TIM"/>
</dbReference>
<evidence type="ECO:0000256" key="3">
    <source>
        <dbReference type="ARBA" id="ARBA00007592"/>
    </source>
</evidence>
<dbReference type="Proteomes" id="UP000446866">
    <property type="component" value="Unassembled WGS sequence"/>
</dbReference>
<comment type="pathway">
    <text evidence="2 12">Amino-acid biosynthesis; L-lysine biosynthesis via DAP pathway; (S)-tetrahydrodipicolinate from L-aspartate: step 3/4.</text>
</comment>
<dbReference type="InterPro" id="IPR002220">
    <property type="entry name" value="DapA-like"/>
</dbReference>
<evidence type="ECO:0000256" key="8">
    <source>
        <dbReference type="ARBA" id="ARBA00023154"/>
    </source>
</evidence>
<accession>A0A845QHV0</accession>
<evidence type="ECO:0000256" key="4">
    <source>
        <dbReference type="ARBA" id="ARBA00012086"/>
    </source>
</evidence>
<reference evidence="16 17" key="1">
    <citation type="submission" date="2018-08" db="EMBL/GenBank/DDBJ databases">
        <title>Murine metabolic-syndrome-specific gut microbial biobank.</title>
        <authorList>
            <person name="Liu C."/>
        </authorList>
    </citation>
    <scope>NUCLEOTIDE SEQUENCE [LARGE SCALE GENOMIC DNA]</scope>
    <source>
        <strain evidence="16 17">28</strain>
    </source>
</reference>
<dbReference type="PROSITE" id="PS00665">
    <property type="entry name" value="DHDPS_1"/>
    <property type="match status" value="1"/>
</dbReference>
<comment type="function">
    <text evidence="1 12">Catalyzes the condensation of (S)-aspartate-beta-semialdehyde [(S)-ASA] and pyruvate to 4-hydroxy-tetrahydrodipicolinate (HTPA).</text>
</comment>
<dbReference type="GO" id="GO:0005829">
    <property type="term" value="C:cytosol"/>
    <property type="evidence" value="ECO:0007669"/>
    <property type="project" value="TreeGrafter"/>
</dbReference>
<organism evidence="16 17">
    <name type="scientific">Anaerotruncus colihominis</name>
    <dbReference type="NCBI Taxonomy" id="169435"/>
    <lineage>
        <taxon>Bacteria</taxon>
        <taxon>Bacillati</taxon>
        <taxon>Bacillota</taxon>
        <taxon>Clostridia</taxon>
        <taxon>Eubacteriales</taxon>
        <taxon>Oscillospiraceae</taxon>
        <taxon>Anaerotruncus</taxon>
    </lineage>
</organism>
<dbReference type="Pfam" id="PF00701">
    <property type="entry name" value="DHDPS"/>
    <property type="match status" value="1"/>
</dbReference>
<evidence type="ECO:0000256" key="1">
    <source>
        <dbReference type="ARBA" id="ARBA00003294"/>
    </source>
</evidence>
<keyword evidence="10 12" id="KW-0704">Schiff base</keyword>
<keyword evidence="9 12" id="KW-0456">Lyase</keyword>
<dbReference type="HAMAP" id="MF_00418">
    <property type="entry name" value="DapA"/>
    <property type="match status" value="1"/>
</dbReference>
<proteinExistence type="inferred from homology"/>
<gene>
    <name evidence="12" type="primary">dapA</name>
    <name evidence="16" type="ORF">D0435_05350</name>
</gene>
<dbReference type="AlphaFoldDB" id="A0A845QHV0"/>
<dbReference type="EC" id="4.3.3.7" evidence="4 12"/>
<dbReference type="NCBIfam" id="TIGR00674">
    <property type="entry name" value="dapA"/>
    <property type="match status" value="1"/>
</dbReference>
<dbReference type="EMBL" id="QXWK01000009">
    <property type="protein sequence ID" value="NBH61076.1"/>
    <property type="molecule type" value="Genomic_DNA"/>
</dbReference>
<dbReference type="GO" id="GO:0008840">
    <property type="term" value="F:4-hydroxy-tetrahydrodipicolinate synthase activity"/>
    <property type="evidence" value="ECO:0007669"/>
    <property type="project" value="UniProtKB-UniRule"/>
</dbReference>
<keyword evidence="17" id="KW-1185">Reference proteome</keyword>
<keyword evidence="7 12" id="KW-0220">Diaminopimelate biosynthesis</keyword>
<feature type="active site" description="Schiff-base intermediate with substrate" evidence="12 14">
    <location>
        <position position="162"/>
    </location>
</feature>
<feature type="active site" description="Proton donor/acceptor" evidence="12 14">
    <location>
        <position position="134"/>
    </location>
</feature>
<evidence type="ECO:0000256" key="2">
    <source>
        <dbReference type="ARBA" id="ARBA00005120"/>
    </source>
</evidence>
<comment type="caution">
    <text evidence="16">The sequence shown here is derived from an EMBL/GenBank/DDBJ whole genome shotgun (WGS) entry which is preliminary data.</text>
</comment>
<dbReference type="SMART" id="SM01130">
    <property type="entry name" value="DHDPS"/>
    <property type="match status" value="1"/>
</dbReference>
<dbReference type="CDD" id="cd00950">
    <property type="entry name" value="DHDPS"/>
    <property type="match status" value="1"/>
</dbReference>
<evidence type="ECO:0000256" key="7">
    <source>
        <dbReference type="ARBA" id="ARBA00022915"/>
    </source>
</evidence>
<name>A0A845QHV0_9FIRM</name>
<keyword evidence="6 12" id="KW-0028">Amino-acid biosynthesis</keyword>
<comment type="caution">
    <text evidence="12">Was originally thought to be a dihydrodipicolinate synthase (DHDPS), catalyzing the condensation of (S)-aspartate-beta-semialdehyde [(S)-ASA] and pyruvate to dihydrodipicolinate (DHDP). However, it was shown in E.coli that the product of the enzymatic reaction is not dihydrodipicolinate but in fact (4S)-4-hydroxy-2,3,4,5-tetrahydro-(2S)-dipicolinic acid (HTPA), and that the consecutive dehydration reaction leading to DHDP is not spontaneous but catalyzed by DapB.</text>
</comment>
<sequence length="294" mass="32322">MSIFKGSGVALVTPFKDGRIDYDALERLIEWHIEEGTDAIISCGTTGEASTLSAVEKLSVIEFTVQKVCGRIPVIAGAGTNDTSHSMYLAKEIQYAGADGLLVVTPYYNKATQKGLISHYNMIADYTDLPIILYSVKSRTGLNIEPETVKELSKHPNIVGIKEASGDISQICRIAALCGKNFDLYSGNDDQTIPIMSIGGIGCISTVANIIPKDYHQMTEDFLKGRYKSAAKLQLKMVPLIRALFAEVNPIPVKAALHMMGKIEKEYRLPMCEPSNQTLYQLYDEMAKYGLKVK</sequence>
<keyword evidence="5 12" id="KW-0963">Cytoplasm</keyword>
<evidence type="ECO:0000313" key="17">
    <source>
        <dbReference type="Proteomes" id="UP000446866"/>
    </source>
</evidence>
<dbReference type="RefSeq" id="WP_160201361.1">
    <property type="nucleotide sequence ID" value="NZ_QXWK01000009.1"/>
</dbReference>
<dbReference type="InterPro" id="IPR020624">
    <property type="entry name" value="Schiff_base-form_aldolases_CS"/>
</dbReference>
<feature type="site" description="Part of a proton relay during catalysis" evidence="12">
    <location>
        <position position="108"/>
    </location>
</feature>
<evidence type="ECO:0000256" key="14">
    <source>
        <dbReference type="PIRSR" id="PIRSR001365-1"/>
    </source>
</evidence>
<feature type="site" description="Part of a proton relay during catalysis" evidence="12">
    <location>
        <position position="45"/>
    </location>
</feature>
<evidence type="ECO:0000256" key="11">
    <source>
        <dbReference type="ARBA" id="ARBA00047836"/>
    </source>
</evidence>
<evidence type="ECO:0000256" key="6">
    <source>
        <dbReference type="ARBA" id="ARBA00022605"/>
    </source>
</evidence>
<dbReference type="GO" id="GO:0009089">
    <property type="term" value="P:lysine biosynthetic process via diaminopimelate"/>
    <property type="evidence" value="ECO:0007669"/>
    <property type="project" value="UniProtKB-UniRule"/>
</dbReference>
<dbReference type="PRINTS" id="PR00146">
    <property type="entry name" value="DHPICSNTHASE"/>
</dbReference>
<dbReference type="UniPathway" id="UPA00034">
    <property type="reaction ID" value="UER00017"/>
</dbReference>
<evidence type="ECO:0000256" key="5">
    <source>
        <dbReference type="ARBA" id="ARBA00022490"/>
    </source>
</evidence>
<feature type="binding site" evidence="12 15">
    <location>
        <position position="204"/>
    </location>
    <ligand>
        <name>pyruvate</name>
        <dbReference type="ChEBI" id="CHEBI:15361"/>
    </ligand>
</feature>
<evidence type="ECO:0000256" key="13">
    <source>
        <dbReference type="PIRNR" id="PIRNR001365"/>
    </source>
</evidence>
<feature type="binding site" evidence="12 15">
    <location>
        <position position="46"/>
    </location>
    <ligand>
        <name>pyruvate</name>
        <dbReference type="ChEBI" id="CHEBI:15361"/>
    </ligand>
</feature>
<comment type="similarity">
    <text evidence="3 12 13">Belongs to the DapA family.</text>
</comment>
<evidence type="ECO:0000256" key="12">
    <source>
        <dbReference type="HAMAP-Rule" id="MF_00418"/>
    </source>
</evidence>
<dbReference type="PANTHER" id="PTHR12128">
    <property type="entry name" value="DIHYDRODIPICOLINATE SYNTHASE"/>
    <property type="match status" value="1"/>
</dbReference>
<dbReference type="PANTHER" id="PTHR12128:SF66">
    <property type="entry name" value="4-HYDROXY-2-OXOGLUTARATE ALDOLASE, MITOCHONDRIAL"/>
    <property type="match status" value="1"/>
</dbReference>
<comment type="subcellular location">
    <subcellularLocation>
        <location evidence="12">Cytoplasm</location>
    </subcellularLocation>
</comment>
<dbReference type="GO" id="GO:0019877">
    <property type="term" value="P:diaminopimelate biosynthetic process"/>
    <property type="evidence" value="ECO:0007669"/>
    <property type="project" value="UniProtKB-UniRule"/>
</dbReference>
<evidence type="ECO:0000313" key="16">
    <source>
        <dbReference type="EMBL" id="NBH61076.1"/>
    </source>
</evidence>
<keyword evidence="8 12" id="KW-0457">Lysine biosynthesis</keyword>
<evidence type="ECO:0000256" key="10">
    <source>
        <dbReference type="ARBA" id="ARBA00023270"/>
    </source>
</evidence>
<dbReference type="InterPro" id="IPR005263">
    <property type="entry name" value="DapA"/>
</dbReference>
<dbReference type="PIRSF" id="PIRSF001365">
    <property type="entry name" value="DHDPS"/>
    <property type="match status" value="1"/>
</dbReference>
<dbReference type="Gene3D" id="3.20.20.70">
    <property type="entry name" value="Aldolase class I"/>
    <property type="match status" value="1"/>
</dbReference>
<comment type="catalytic activity">
    <reaction evidence="11 12">
        <text>L-aspartate 4-semialdehyde + pyruvate = (2S,4S)-4-hydroxy-2,3,4,5-tetrahydrodipicolinate + H2O + H(+)</text>
        <dbReference type="Rhea" id="RHEA:34171"/>
        <dbReference type="ChEBI" id="CHEBI:15361"/>
        <dbReference type="ChEBI" id="CHEBI:15377"/>
        <dbReference type="ChEBI" id="CHEBI:15378"/>
        <dbReference type="ChEBI" id="CHEBI:67139"/>
        <dbReference type="ChEBI" id="CHEBI:537519"/>
        <dbReference type="EC" id="4.3.3.7"/>
    </reaction>
</comment>